<dbReference type="OrthoDB" id="7051241at2"/>
<dbReference type="EMBL" id="QFYP01000001">
    <property type="protein sequence ID" value="RAK58406.1"/>
    <property type="molecule type" value="Genomic_DNA"/>
</dbReference>
<feature type="domain" description="TonB-dependent receptor-like beta-barrel" evidence="11">
    <location>
        <begin position="411"/>
        <end position="891"/>
    </location>
</feature>
<accession>A0A328AXI6</accession>
<evidence type="ECO:0000256" key="10">
    <source>
        <dbReference type="SAM" id="SignalP"/>
    </source>
</evidence>
<evidence type="ECO:0000313" key="13">
    <source>
        <dbReference type="EMBL" id="RAK58406.1"/>
    </source>
</evidence>
<evidence type="ECO:0000256" key="1">
    <source>
        <dbReference type="ARBA" id="ARBA00004571"/>
    </source>
</evidence>
<comment type="subcellular location">
    <subcellularLocation>
        <location evidence="1 8">Cell outer membrane</location>
        <topology evidence="1 8">Multi-pass membrane protein</topology>
    </subcellularLocation>
</comment>
<feature type="domain" description="TonB-dependent receptor plug" evidence="12">
    <location>
        <begin position="71"/>
        <end position="182"/>
    </location>
</feature>
<dbReference type="Pfam" id="PF00593">
    <property type="entry name" value="TonB_dep_Rec_b-barrel"/>
    <property type="match status" value="1"/>
</dbReference>
<dbReference type="Pfam" id="PF07715">
    <property type="entry name" value="Plug"/>
    <property type="match status" value="1"/>
</dbReference>
<evidence type="ECO:0000256" key="4">
    <source>
        <dbReference type="ARBA" id="ARBA00022692"/>
    </source>
</evidence>
<feature type="chain" id="PRO_5016241487" description="TonB-dependent receptor" evidence="10">
    <location>
        <begin position="44"/>
        <end position="929"/>
    </location>
</feature>
<keyword evidence="7 8" id="KW-0998">Cell outer membrane</keyword>
<dbReference type="InterPro" id="IPR037066">
    <property type="entry name" value="Plug_dom_sf"/>
</dbReference>
<dbReference type="Gene3D" id="2.40.170.20">
    <property type="entry name" value="TonB-dependent receptor, beta-barrel domain"/>
    <property type="match status" value="1"/>
</dbReference>
<keyword evidence="14" id="KW-1185">Reference proteome</keyword>
<keyword evidence="3 8" id="KW-1134">Transmembrane beta strand</keyword>
<evidence type="ECO:0000256" key="5">
    <source>
        <dbReference type="ARBA" id="ARBA00023077"/>
    </source>
</evidence>
<gene>
    <name evidence="13" type="ORF">DJ021_00580</name>
</gene>
<dbReference type="InterPro" id="IPR000531">
    <property type="entry name" value="Beta-barrel_TonB"/>
</dbReference>
<comment type="caution">
    <text evidence="13">The sequence shown here is derived from an EMBL/GenBank/DDBJ whole genome shotgun (WGS) entry which is preliminary data.</text>
</comment>
<keyword evidence="10" id="KW-0732">Signal</keyword>
<dbReference type="SUPFAM" id="SSF56935">
    <property type="entry name" value="Porins"/>
    <property type="match status" value="1"/>
</dbReference>
<organism evidence="13 14">
    <name type="scientific">Phenylobacterium hankyongense</name>
    <dbReference type="NCBI Taxonomy" id="1813876"/>
    <lineage>
        <taxon>Bacteria</taxon>
        <taxon>Pseudomonadati</taxon>
        <taxon>Pseudomonadota</taxon>
        <taxon>Alphaproteobacteria</taxon>
        <taxon>Caulobacterales</taxon>
        <taxon>Caulobacteraceae</taxon>
        <taxon>Phenylobacterium</taxon>
    </lineage>
</organism>
<evidence type="ECO:0000256" key="9">
    <source>
        <dbReference type="RuleBase" id="RU003357"/>
    </source>
</evidence>
<keyword evidence="4 8" id="KW-0812">Transmembrane</keyword>
<dbReference type="Proteomes" id="UP000249842">
    <property type="component" value="Unassembled WGS sequence"/>
</dbReference>
<keyword evidence="6 8" id="KW-0472">Membrane</keyword>
<dbReference type="PANTHER" id="PTHR47234">
    <property type="match status" value="1"/>
</dbReference>
<reference evidence="14" key="1">
    <citation type="submission" date="2018-05" db="EMBL/GenBank/DDBJ databases">
        <authorList>
            <person name="Li X."/>
        </authorList>
    </citation>
    <scope>NUCLEOTIDE SEQUENCE [LARGE SCALE GENOMIC DNA]</scope>
    <source>
        <strain evidence="14">HKS-05</strain>
    </source>
</reference>
<keyword evidence="5 9" id="KW-0798">TonB box</keyword>
<evidence type="ECO:0000256" key="8">
    <source>
        <dbReference type="PROSITE-ProRule" id="PRU01360"/>
    </source>
</evidence>
<evidence type="ECO:0000256" key="3">
    <source>
        <dbReference type="ARBA" id="ARBA00022452"/>
    </source>
</evidence>
<name>A0A328AXI6_9CAUL</name>
<dbReference type="InterPro" id="IPR036942">
    <property type="entry name" value="Beta-barrel_TonB_sf"/>
</dbReference>
<evidence type="ECO:0008006" key="15">
    <source>
        <dbReference type="Google" id="ProtNLM"/>
    </source>
</evidence>
<comment type="similarity">
    <text evidence="8 9">Belongs to the TonB-dependent receptor family.</text>
</comment>
<evidence type="ECO:0000256" key="6">
    <source>
        <dbReference type="ARBA" id="ARBA00023136"/>
    </source>
</evidence>
<sequence>MGISQMQSFNRRSGASARVRLLQTTSAAVALMLAQGAFATAHAADAADAAATQLDEVVVTATRVARTGFTAPTPTTQVGSEDLQKAAVTNVADQLNKVPAFRGSSTPASTSHITQNAGGNFLDLRGLGATRTLVLVDGHRYVPTTASGLVDINVIPTGLIDRVDVVTGGASAAWGSDAVAGVVNLILKRNLTGLQGEISTGATERGDGQEYRVSLAGGTGFADGRGHFEAAAEYASSAGVGSNRDWFKEHWANIANPAYVKGNGQPQNLILPNVGVSVATLGGLITSGPLKGLQFLPGGATSQFQYGTNVGAQYMTGGQGIYPGDLISLVTPLERASLFTRATFDFDDKTQGFFEASTAYSRTDFNLSASYDLGSITIRKDNAFLPASVQSLMTANNINSFQMGRINPDIAYNVVDDVNQTTRLATGLKGAIGDWTWDASAEFGETRYSARVYNNRINTNFNQAVDAVIGPNGQAMCRSTLTNPTNGCVPINLFGAGSPSAAADAYVVGTQSLLSHIKELSAAANIQGKPFSTWAGPVSIAAGIEGRRESVNQIVDPGSQAGIFAIGNPKAMRGSYDVKEAYGEAVVPLAAGLPLVKNLDLDVAARVTNYSTSGTVWTWKAGLSYAINDEWRVRATRSRDIRAPNLNDLYSPYTLTFATVTDPRNGTQLTVSQPQLGNPNLQPEKGDTITAGVVYEPAWLSGLHMSLDYYDIKLQGAIATLTAQNMINRCESGNTAMCQYIIRDSSGMLTTVLRTNINLSELHTSGVDGEISYNTPLDRYFENLPGSIDLRLLTSYVDKFITNDGTTSINTGGVTGVGGPHWRAMASASYTNGPLSVYTEVRYIGPGLYDVNLSYNNNHVDSQTLVNTSVQYTLLDHDNRQLQVFGAINNLLDSNPPVAPYNFIFGSPSSASVFDVMGRRYTVGVRFKY</sequence>
<dbReference type="Gene3D" id="2.170.130.10">
    <property type="entry name" value="TonB-dependent receptor, plug domain"/>
    <property type="match status" value="1"/>
</dbReference>
<evidence type="ECO:0000259" key="11">
    <source>
        <dbReference type="Pfam" id="PF00593"/>
    </source>
</evidence>
<dbReference type="GO" id="GO:0009279">
    <property type="term" value="C:cell outer membrane"/>
    <property type="evidence" value="ECO:0007669"/>
    <property type="project" value="UniProtKB-SubCell"/>
</dbReference>
<evidence type="ECO:0000313" key="14">
    <source>
        <dbReference type="Proteomes" id="UP000249842"/>
    </source>
</evidence>
<dbReference type="AlphaFoldDB" id="A0A328AXI6"/>
<keyword evidence="2 8" id="KW-0813">Transport</keyword>
<proteinExistence type="inferred from homology"/>
<protein>
    <recommendedName>
        <fullName evidence="15">TonB-dependent receptor</fullName>
    </recommendedName>
</protein>
<dbReference type="PANTHER" id="PTHR47234:SF3">
    <property type="entry name" value="SECRETIN_TONB SHORT N-TERMINAL DOMAIN-CONTAINING PROTEIN"/>
    <property type="match status" value="1"/>
</dbReference>
<evidence type="ECO:0000256" key="7">
    <source>
        <dbReference type="ARBA" id="ARBA00023237"/>
    </source>
</evidence>
<evidence type="ECO:0000256" key="2">
    <source>
        <dbReference type="ARBA" id="ARBA00022448"/>
    </source>
</evidence>
<feature type="signal peptide" evidence="10">
    <location>
        <begin position="1"/>
        <end position="43"/>
    </location>
</feature>
<dbReference type="InterPro" id="IPR012910">
    <property type="entry name" value="Plug_dom"/>
</dbReference>
<dbReference type="PROSITE" id="PS52016">
    <property type="entry name" value="TONB_DEPENDENT_REC_3"/>
    <property type="match status" value="1"/>
</dbReference>
<dbReference type="InterPro" id="IPR039426">
    <property type="entry name" value="TonB-dep_rcpt-like"/>
</dbReference>
<evidence type="ECO:0000259" key="12">
    <source>
        <dbReference type="Pfam" id="PF07715"/>
    </source>
</evidence>